<accession>A0A8J1L844</accession>
<organism evidence="8 9">
    <name type="scientific">Xenopus laevis</name>
    <name type="common">African clawed frog</name>
    <dbReference type="NCBI Taxonomy" id="8355"/>
    <lineage>
        <taxon>Eukaryota</taxon>
        <taxon>Metazoa</taxon>
        <taxon>Chordata</taxon>
        <taxon>Craniata</taxon>
        <taxon>Vertebrata</taxon>
        <taxon>Euteleostomi</taxon>
        <taxon>Amphibia</taxon>
        <taxon>Batrachia</taxon>
        <taxon>Anura</taxon>
        <taxon>Pipoidea</taxon>
        <taxon>Pipidae</taxon>
        <taxon>Xenopodinae</taxon>
        <taxon>Xenopus</taxon>
        <taxon>Xenopus</taxon>
    </lineage>
</organism>
<dbReference type="GO" id="GO:0099106">
    <property type="term" value="F:ion channel regulator activity"/>
    <property type="evidence" value="ECO:0007669"/>
    <property type="project" value="InterPro"/>
</dbReference>
<dbReference type="RefSeq" id="XP_041425711.1">
    <property type="nucleotide sequence ID" value="XM_041569777.1"/>
</dbReference>
<evidence type="ECO:0000256" key="7">
    <source>
        <dbReference type="RuleBase" id="RU364131"/>
    </source>
</evidence>
<comment type="subcellular location">
    <subcellularLocation>
        <location evidence="1">Membrane</location>
        <topology evidence="1">Single-pass membrane protein</topology>
    </subcellularLocation>
</comment>
<keyword evidence="5 7" id="KW-0406">Ion transport</keyword>
<dbReference type="GO" id="GO:0006811">
    <property type="term" value="P:monoatomic ion transport"/>
    <property type="evidence" value="ECO:0007669"/>
    <property type="project" value="UniProtKB-KW"/>
</dbReference>
<dbReference type="GO" id="GO:0016020">
    <property type="term" value="C:membrane"/>
    <property type="evidence" value="ECO:0007669"/>
    <property type="project" value="UniProtKB-SubCell"/>
</dbReference>
<comment type="similarity">
    <text evidence="2 7">Belongs to the FXYD family.</text>
</comment>
<dbReference type="GO" id="GO:0043269">
    <property type="term" value="P:regulation of monoatomic ion transport"/>
    <property type="evidence" value="ECO:0007669"/>
    <property type="project" value="InterPro"/>
</dbReference>
<keyword evidence="3 7" id="KW-0813">Transport</keyword>
<dbReference type="GeneID" id="108696914"/>
<proteinExistence type="inferred from homology"/>
<dbReference type="InterPro" id="IPR000272">
    <property type="entry name" value="Ion-transport_regulator_FXYD"/>
</dbReference>
<evidence type="ECO:0000313" key="8">
    <source>
        <dbReference type="Proteomes" id="UP000186698"/>
    </source>
</evidence>
<dbReference type="Gene3D" id="1.20.5.780">
    <property type="entry name" value="Single helix bin"/>
    <property type="match status" value="1"/>
</dbReference>
<dbReference type="Pfam" id="PF02038">
    <property type="entry name" value="ATP1G1_PLM_MAT8"/>
    <property type="match status" value="1"/>
</dbReference>
<keyword evidence="6 7" id="KW-0472">Membrane</keyword>
<feature type="transmembrane region" description="Helical" evidence="7">
    <location>
        <begin position="48"/>
        <end position="69"/>
    </location>
</feature>
<evidence type="ECO:0000256" key="4">
    <source>
        <dbReference type="ARBA" id="ARBA00022692"/>
    </source>
</evidence>
<dbReference type="PROSITE" id="PS01310">
    <property type="entry name" value="FXYD"/>
    <property type="match status" value="1"/>
</dbReference>
<evidence type="ECO:0000256" key="6">
    <source>
        <dbReference type="ARBA" id="ARBA00023136"/>
    </source>
</evidence>
<evidence type="ECO:0000256" key="5">
    <source>
        <dbReference type="ARBA" id="ARBA00023065"/>
    </source>
</evidence>
<dbReference type="InterPro" id="IPR047297">
    <property type="entry name" value="FXYD_motif"/>
</dbReference>
<evidence type="ECO:0000256" key="1">
    <source>
        <dbReference type="ARBA" id="ARBA00004167"/>
    </source>
</evidence>
<evidence type="ECO:0000256" key="3">
    <source>
        <dbReference type="ARBA" id="ARBA00022448"/>
    </source>
</evidence>
<name>A0A8J1L844_XENLA</name>
<evidence type="ECO:0000313" key="9">
    <source>
        <dbReference type="RefSeq" id="XP_041425711.1"/>
    </source>
</evidence>
<dbReference type="AlphaFoldDB" id="A0A8J1L844"/>
<keyword evidence="7" id="KW-1133">Transmembrane helix</keyword>
<evidence type="ECO:0000256" key="2">
    <source>
        <dbReference type="ARBA" id="ARBA00005948"/>
    </source>
</evidence>
<dbReference type="KEGG" id="xla:108696914"/>
<keyword evidence="4 7" id="KW-0812">Transmembrane</keyword>
<dbReference type="Proteomes" id="UP000186698">
    <property type="component" value="Chromosome 7L"/>
</dbReference>
<keyword evidence="8" id="KW-1185">Reference proteome</keyword>
<gene>
    <name evidence="9" type="primary">LOC108696914</name>
</gene>
<sequence>MTFYIVEYCRVCIVTMAFTEITLCLPADGALEHNRFHYDDYTLRMGGLIFAGLMLTIGIIVLIMHLVFIQPKLASKPGIQK</sequence>
<dbReference type="OrthoDB" id="8895254at2759"/>
<protein>
    <recommendedName>
        <fullName evidence="7">FXYD domain-containing ion transport regulator</fullName>
    </recommendedName>
</protein>
<reference evidence="9" key="1">
    <citation type="submission" date="2025-08" db="UniProtKB">
        <authorList>
            <consortium name="RefSeq"/>
        </authorList>
    </citation>
    <scope>IDENTIFICATION</scope>
    <source>
        <strain evidence="9">J_2021</strain>
        <tissue evidence="9">Erythrocytes</tissue>
    </source>
</reference>